<name>A0A175YGI8_DAUCS</name>
<evidence type="ECO:0000313" key="4">
    <source>
        <dbReference type="EMBL" id="KZM82288.1"/>
    </source>
</evidence>
<comment type="similarity">
    <text evidence="3">Belongs to the class-III pyridoxal-phosphate-dependent aminotransferase family.</text>
</comment>
<dbReference type="InterPro" id="IPR046960">
    <property type="entry name" value="PPR_At4g14850-like_plant"/>
</dbReference>
<keyword evidence="3" id="KW-0663">Pyridoxal phosphate</keyword>
<reference evidence="5" key="2">
    <citation type="submission" date="2022-03" db="EMBL/GenBank/DDBJ databases">
        <title>Draft title - Genomic analysis of global carrot germplasm unveils the trajectory of domestication and the origin of high carotenoid orange carrot.</title>
        <authorList>
            <person name="Iorizzo M."/>
            <person name="Ellison S."/>
            <person name="Senalik D."/>
            <person name="Macko-Podgorni A."/>
            <person name="Grzebelus D."/>
            <person name="Bostan H."/>
            <person name="Rolling W."/>
            <person name="Curaba J."/>
            <person name="Simon P."/>
        </authorList>
    </citation>
    <scope>NUCLEOTIDE SEQUENCE</scope>
    <source>
        <tissue evidence="5">Leaf</tissue>
    </source>
</reference>
<dbReference type="GO" id="GO:0009451">
    <property type="term" value="P:RNA modification"/>
    <property type="evidence" value="ECO:0007669"/>
    <property type="project" value="InterPro"/>
</dbReference>
<evidence type="ECO:0000256" key="1">
    <source>
        <dbReference type="ARBA" id="ARBA00022737"/>
    </source>
</evidence>
<reference evidence="4" key="1">
    <citation type="journal article" date="2016" name="Nat. Genet.">
        <title>A high-quality carrot genome assembly provides new insights into carotenoid accumulation and asterid genome evolution.</title>
        <authorList>
            <person name="Iorizzo M."/>
            <person name="Ellison S."/>
            <person name="Senalik D."/>
            <person name="Zeng P."/>
            <person name="Satapoomin P."/>
            <person name="Huang J."/>
            <person name="Bowman M."/>
            <person name="Iovene M."/>
            <person name="Sanseverino W."/>
            <person name="Cavagnaro P."/>
            <person name="Yildiz M."/>
            <person name="Macko-Podgorni A."/>
            <person name="Moranska E."/>
            <person name="Grzebelus E."/>
            <person name="Grzebelus D."/>
            <person name="Ashrafi H."/>
            <person name="Zheng Z."/>
            <person name="Cheng S."/>
            <person name="Spooner D."/>
            <person name="Van Deynze A."/>
            <person name="Simon P."/>
        </authorList>
    </citation>
    <scope>NUCLEOTIDE SEQUENCE [LARGE SCALE GENOMIC DNA]</scope>
    <source>
        <tissue evidence="4">Leaf</tissue>
    </source>
</reference>
<dbReference type="Gene3D" id="1.25.40.10">
    <property type="entry name" value="Tetratricopeptide repeat domain"/>
    <property type="match status" value="1"/>
</dbReference>
<dbReference type="STRING" id="79200.A0A175YGI8"/>
<dbReference type="InterPro" id="IPR015421">
    <property type="entry name" value="PyrdxlP-dep_Trfase_major"/>
</dbReference>
<gene>
    <name evidence="4" type="ORF">DCAR_029786</name>
    <name evidence="5" type="ORF">DCAR_0934526</name>
</gene>
<dbReference type="InterPro" id="IPR005814">
    <property type="entry name" value="Aminotrans_3"/>
</dbReference>
<dbReference type="EMBL" id="CP093351">
    <property type="protein sequence ID" value="WOH14996.1"/>
    <property type="molecule type" value="Genomic_DNA"/>
</dbReference>
<comment type="similarity">
    <text evidence="2">Belongs to the PPR family. PCMP-E subfamily.</text>
</comment>
<dbReference type="Proteomes" id="UP000077755">
    <property type="component" value="Chromosome 9"/>
</dbReference>
<dbReference type="FunFam" id="1.25.40.10:FF:000797">
    <property type="entry name" value="Pentatricopeptide repeat-containing protein chloroplastic"/>
    <property type="match status" value="1"/>
</dbReference>
<accession>A0A175YGI8</accession>
<evidence type="ECO:0000256" key="3">
    <source>
        <dbReference type="RuleBase" id="RU003560"/>
    </source>
</evidence>
<dbReference type="Pfam" id="PF20431">
    <property type="entry name" value="E_motif"/>
    <property type="match status" value="1"/>
</dbReference>
<dbReference type="PANTHER" id="PTHR47926">
    <property type="entry name" value="PENTATRICOPEPTIDE REPEAT-CONTAINING PROTEIN"/>
    <property type="match status" value="1"/>
</dbReference>
<evidence type="ECO:0000256" key="2">
    <source>
        <dbReference type="ARBA" id="ARBA00061659"/>
    </source>
</evidence>
<evidence type="ECO:0000313" key="5">
    <source>
        <dbReference type="EMBL" id="WOH14996.1"/>
    </source>
</evidence>
<dbReference type="GO" id="GO:0005737">
    <property type="term" value="C:cytoplasm"/>
    <property type="evidence" value="ECO:0007669"/>
    <property type="project" value="UniProtKB-ARBA"/>
</dbReference>
<proteinExistence type="inferred from homology"/>
<dbReference type="PANTHER" id="PTHR47926:SF436">
    <property type="entry name" value="PENTATRICOPEPTIDE REPEAT-CONTAINING PROTEIN ELI1, CHLOROPLASTIC-LIKE ISOFORM X2"/>
    <property type="match status" value="1"/>
</dbReference>
<dbReference type="InterPro" id="IPR046848">
    <property type="entry name" value="E_motif"/>
</dbReference>
<dbReference type="InterPro" id="IPR011990">
    <property type="entry name" value="TPR-like_helical_dom_sf"/>
</dbReference>
<keyword evidence="1" id="KW-0677">Repeat</keyword>
<dbReference type="SUPFAM" id="SSF53383">
    <property type="entry name" value="PLP-dependent transferases"/>
    <property type="match status" value="1"/>
</dbReference>
<dbReference type="GO" id="GO:0030170">
    <property type="term" value="F:pyridoxal phosphate binding"/>
    <property type="evidence" value="ECO:0007669"/>
    <property type="project" value="InterPro"/>
</dbReference>
<dbReference type="GO" id="GO:0008483">
    <property type="term" value="F:transaminase activity"/>
    <property type="evidence" value="ECO:0007669"/>
    <property type="project" value="InterPro"/>
</dbReference>
<protein>
    <submittedName>
        <fullName evidence="4">Uncharacterized protein</fullName>
    </submittedName>
</protein>
<sequence>MGTTVTTAIQHQEASWHFFLPLNHNFLRYRAMHARPGFLKSKLSSSHAATVELSFAMPSPIIILTPSSTDQPFPAVLISPFPLLPILSNINVYARDIALLGALNLAETFHSFMEKQKTMGKEVEMALMDMYGKCGAPEKAINMQLLNAMSEVYGITPRSEHFGCMVDILARAGLLEEADIFIRNFPFKADVGVWGPLLGGCRLHNDVLMGQKVAEILIELDLSHSRRYVLLTNIYAADNRWTDAEKVRRGMRISKVQKTPGYSLIEQSQWPAYIFQFLFLLEIFGTSGNIAGFICEAIQGVGGIVELALGYLSALYSIIKKARGLFISDEIQSGFVRTGSHVWGFESHGIVPDIVTMAKDRLDEQPEFLLDPNEISEDGTVVLISVSAGCVLI</sequence>
<dbReference type="AlphaFoldDB" id="A0A175YGI8"/>
<dbReference type="GO" id="GO:0003723">
    <property type="term" value="F:RNA binding"/>
    <property type="evidence" value="ECO:0007669"/>
    <property type="project" value="InterPro"/>
</dbReference>
<dbReference type="Pfam" id="PF00202">
    <property type="entry name" value="Aminotran_3"/>
    <property type="match status" value="1"/>
</dbReference>
<dbReference type="InterPro" id="IPR015424">
    <property type="entry name" value="PyrdxlP-dep_Trfase"/>
</dbReference>
<dbReference type="Gene3D" id="3.40.640.10">
    <property type="entry name" value="Type I PLP-dependent aspartate aminotransferase-like (Major domain)"/>
    <property type="match status" value="1"/>
</dbReference>
<organism evidence="4">
    <name type="scientific">Daucus carota subsp. sativus</name>
    <name type="common">Carrot</name>
    <dbReference type="NCBI Taxonomy" id="79200"/>
    <lineage>
        <taxon>Eukaryota</taxon>
        <taxon>Viridiplantae</taxon>
        <taxon>Streptophyta</taxon>
        <taxon>Embryophyta</taxon>
        <taxon>Tracheophyta</taxon>
        <taxon>Spermatophyta</taxon>
        <taxon>Magnoliopsida</taxon>
        <taxon>eudicotyledons</taxon>
        <taxon>Gunneridae</taxon>
        <taxon>Pentapetalae</taxon>
        <taxon>asterids</taxon>
        <taxon>campanulids</taxon>
        <taxon>Apiales</taxon>
        <taxon>Apiaceae</taxon>
        <taxon>Apioideae</taxon>
        <taxon>Scandiceae</taxon>
        <taxon>Daucinae</taxon>
        <taxon>Daucus</taxon>
        <taxon>Daucus sect. Daucus</taxon>
    </lineage>
</organism>
<dbReference type="Gramene" id="KZM82288">
    <property type="protein sequence ID" value="KZM82288"/>
    <property type="gene ID" value="DCAR_029786"/>
</dbReference>
<keyword evidence="6" id="KW-1185">Reference proteome</keyword>
<dbReference type="EMBL" id="LNRQ01000009">
    <property type="protein sequence ID" value="KZM82288.1"/>
    <property type="molecule type" value="Genomic_DNA"/>
</dbReference>
<evidence type="ECO:0000313" key="6">
    <source>
        <dbReference type="Proteomes" id="UP000077755"/>
    </source>
</evidence>